<sequence>MNRYPILDRVNSPQDVKNLNRRDLKEFCSEVREFLVEHVSKTGGHLASNLGVVELTTALHRVFDTPWDSIIWDVGHQCYTHKIITGRKDRFDTLRQPEGLSGFPKPDESPHDAFVAGHSSTSISAAYAISRANQMSQSNSHAIAVIGDGAFTGGMAYEALNNAGRSRSNLIIVLNHNAMSIGRNVGAFARYLSAIRLQPGYLRLKDHTETVLDHIPLVGKPVKRVVQGSKTALKNVLYHSTFFEEMGFTYIGPVDGHDLKALEKAFTQAKLLQRPVFVHVETTKGKGYEFAEKNPLVYHGISKFDVETGNPDLPEEDSFSVVFGNYLTRLADCDDKICAITAAMKQGTGLTPFCSKHRNRFFDVGIAEQHAVTFAAGLASKGYVPVFAVYATFLQRAYDQILHDAAIERLHVVLAIDRAGLVGDDGETHQGVYDVSYLTSIPGVTVYSPSTNEELEAQLYKAVYETKGVAAVRYPRGCDKKVYRAEDPKADYVFLAEGGQNLAVSYGRIFHDLYAANEEGRFGALLKLNKLNPLPDELIEKIASYESIVFFEEVEQNGSIGEHLLLLLSQIGWKGRYRAVSLPNGFFKQGKVPQMLREYRLDKDGMMEILREEWENR</sequence>
<comment type="cofactor">
    <cofactor evidence="10">
        <name>Mg(2+)</name>
        <dbReference type="ChEBI" id="CHEBI:18420"/>
    </cofactor>
    <text evidence="10">Binds 1 Mg(2+) ion per subunit.</text>
</comment>
<keyword evidence="9 10" id="KW-0414">Isoprene biosynthesis</keyword>
<evidence type="ECO:0000256" key="2">
    <source>
        <dbReference type="ARBA" id="ARBA00011081"/>
    </source>
</evidence>
<evidence type="ECO:0000256" key="5">
    <source>
        <dbReference type="ARBA" id="ARBA00022723"/>
    </source>
</evidence>
<dbReference type="SUPFAM" id="SSF52518">
    <property type="entry name" value="Thiamin diphosphate-binding fold (THDP-binding)"/>
    <property type="match status" value="1"/>
</dbReference>
<comment type="similarity">
    <text evidence="2 10">Belongs to the transketolase family. DXPS subfamily.</text>
</comment>
<comment type="pathway">
    <text evidence="1 10">Metabolic intermediate biosynthesis; 1-deoxy-D-xylulose 5-phosphate biosynthesis; 1-deoxy-D-xylulose 5-phosphate from D-glyceraldehyde 3-phosphate and pyruvate: step 1/1.</text>
</comment>
<comment type="catalytic activity">
    <reaction evidence="10">
        <text>D-glyceraldehyde 3-phosphate + pyruvate + H(+) = 1-deoxy-D-xylulose 5-phosphate + CO2</text>
        <dbReference type="Rhea" id="RHEA:12605"/>
        <dbReference type="ChEBI" id="CHEBI:15361"/>
        <dbReference type="ChEBI" id="CHEBI:15378"/>
        <dbReference type="ChEBI" id="CHEBI:16526"/>
        <dbReference type="ChEBI" id="CHEBI:57792"/>
        <dbReference type="ChEBI" id="CHEBI:59776"/>
        <dbReference type="EC" id="2.2.1.7"/>
    </reaction>
</comment>
<comment type="cofactor">
    <cofactor evidence="10">
        <name>thiamine diphosphate</name>
        <dbReference type="ChEBI" id="CHEBI:58937"/>
    </cofactor>
    <text evidence="10">Binds 1 thiamine pyrophosphate per subunit.</text>
</comment>
<dbReference type="NCBIfam" id="NF003933">
    <property type="entry name" value="PRK05444.2-2"/>
    <property type="match status" value="1"/>
</dbReference>
<dbReference type="GO" id="GO:0009228">
    <property type="term" value="P:thiamine biosynthetic process"/>
    <property type="evidence" value="ECO:0007669"/>
    <property type="project" value="UniProtKB-UniRule"/>
</dbReference>
<evidence type="ECO:0000256" key="9">
    <source>
        <dbReference type="ARBA" id="ARBA00023229"/>
    </source>
</evidence>
<comment type="function">
    <text evidence="10">Catalyzes the acyloin condensation reaction between C atoms 2 and 3 of pyruvate and glyceraldehyde 3-phosphate to yield 1-deoxy-D-xylulose-5-phosphate (DXP).</text>
</comment>
<dbReference type="GO" id="GO:0019288">
    <property type="term" value="P:isopentenyl diphosphate biosynthetic process, methylerythritol 4-phosphate pathway"/>
    <property type="evidence" value="ECO:0007669"/>
    <property type="project" value="TreeGrafter"/>
</dbReference>
<dbReference type="InterPro" id="IPR029061">
    <property type="entry name" value="THDP-binding"/>
</dbReference>
<dbReference type="GO" id="GO:0005829">
    <property type="term" value="C:cytosol"/>
    <property type="evidence" value="ECO:0007669"/>
    <property type="project" value="TreeGrafter"/>
</dbReference>
<dbReference type="InterPro" id="IPR005477">
    <property type="entry name" value="Dxylulose-5-P_synthase"/>
</dbReference>
<dbReference type="SUPFAM" id="SSF52922">
    <property type="entry name" value="TK C-terminal domain-like"/>
    <property type="match status" value="1"/>
</dbReference>
<feature type="binding site" evidence="10">
    <location>
        <position position="148"/>
    </location>
    <ligand>
        <name>Mg(2+)</name>
        <dbReference type="ChEBI" id="CHEBI:18420"/>
    </ligand>
</feature>
<dbReference type="PROSITE" id="PS00801">
    <property type="entry name" value="TRANSKETOLASE_1"/>
    <property type="match status" value="1"/>
</dbReference>
<dbReference type="Proteomes" id="UP000610760">
    <property type="component" value="Unassembled WGS sequence"/>
</dbReference>
<evidence type="ECO:0000256" key="10">
    <source>
        <dbReference type="HAMAP-Rule" id="MF_00315"/>
    </source>
</evidence>
<dbReference type="HAMAP" id="MF_00315">
    <property type="entry name" value="DXP_synth"/>
    <property type="match status" value="1"/>
</dbReference>
<dbReference type="Pfam" id="PF02779">
    <property type="entry name" value="Transket_pyr"/>
    <property type="match status" value="1"/>
</dbReference>
<dbReference type="InterPro" id="IPR005475">
    <property type="entry name" value="Transketolase-like_Pyr-bd"/>
</dbReference>
<feature type="binding site" evidence="10">
    <location>
        <begin position="149"/>
        <end position="150"/>
    </location>
    <ligand>
        <name>thiamine diphosphate</name>
        <dbReference type="ChEBI" id="CHEBI:58937"/>
    </ligand>
</feature>
<feature type="binding site" evidence="10">
    <location>
        <position position="177"/>
    </location>
    <ligand>
        <name>Mg(2+)</name>
        <dbReference type="ChEBI" id="CHEBI:18420"/>
    </ligand>
</feature>
<evidence type="ECO:0000256" key="3">
    <source>
        <dbReference type="ARBA" id="ARBA00011738"/>
    </source>
</evidence>
<evidence type="ECO:0000256" key="7">
    <source>
        <dbReference type="ARBA" id="ARBA00022977"/>
    </source>
</evidence>
<dbReference type="CDD" id="cd07033">
    <property type="entry name" value="TPP_PYR_DXS_TK_like"/>
    <property type="match status" value="1"/>
</dbReference>
<comment type="subunit">
    <text evidence="3 10">Homodimer.</text>
</comment>
<feature type="domain" description="Transketolase-like pyrimidine-binding" evidence="11">
    <location>
        <begin position="317"/>
        <end position="485"/>
    </location>
</feature>
<dbReference type="Gene3D" id="3.40.50.920">
    <property type="match status" value="1"/>
</dbReference>
<name>A0A926I6Z0_9FIRM</name>
<dbReference type="GO" id="GO:0000287">
    <property type="term" value="F:magnesium ion binding"/>
    <property type="evidence" value="ECO:0007669"/>
    <property type="project" value="UniProtKB-UniRule"/>
</dbReference>
<evidence type="ECO:0000256" key="4">
    <source>
        <dbReference type="ARBA" id="ARBA00022679"/>
    </source>
</evidence>
<dbReference type="EMBL" id="JACRSV010000001">
    <property type="protein sequence ID" value="MBC8559469.1"/>
    <property type="molecule type" value="Genomic_DNA"/>
</dbReference>
<proteinExistence type="inferred from homology"/>
<dbReference type="NCBIfam" id="TIGR00204">
    <property type="entry name" value="dxs"/>
    <property type="match status" value="1"/>
</dbReference>
<keyword evidence="4 10" id="KW-0808">Transferase</keyword>
<evidence type="ECO:0000313" key="13">
    <source>
        <dbReference type="Proteomes" id="UP000610760"/>
    </source>
</evidence>
<keyword evidence="5 10" id="KW-0479">Metal-binding</keyword>
<accession>A0A926I6Z0</accession>
<evidence type="ECO:0000256" key="8">
    <source>
        <dbReference type="ARBA" id="ARBA00023052"/>
    </source>
</evidence>
<dbReference type="RefSeq" id="WP_249294362.1">
    <property type="nucleotide sequence ID" value="NZ_JACRSV010000001.1"/>
</dbReference>
<dbReference type="GO" id="GO:0016114">
    <property type="term" value="P:terpenoid biosynthetic process"/>
    <property type="evidence" value="ECO:0007669"/>
    <property type="project" value="UniProtKB-UniRule"/>
</dbReference>
<reference evidence="12" key="1">
    <citation type="submission" date="2020-08" db="EMBL/GenBank/DDBJ databases">
        <title>Genome public.</title>
        <authorList>
            <person name="Liu C."/>
            <person name="Sun Q."/>
        </authorList>
    </citation>
    <scope>NUCLEOTIDE SEQUENCE</scope>
    <source>
        <strain evidence="12">NSJ-33</strain>
    </source>
</reference>
<comment type="caution">
    <text evidence="12">The sequence shown here is derived from an EMBL/GenBank/DDBJ whole genome shotgun (WGS) entry which is preliminary data.</text>
</comment>
<feature type="binding site" evidence="10">
    <location>
        <begin position="117"/>
        <end position="119"/>
    </location>
    <ligand>
        <name>thiamine diphosphate</name>
        <dbReference type="ChEBI" id="CHEBI:58937"/>
    </ligand>
</feature>
<organism evidence="12 13">
    <name type="scientific">Fumia xinanensis</name>
    <dbReference type="NCBI Taxonomy" id="2763659"/>
    <lineage>
        <taxon>Bacteria</taxon>
        <taxon>Bacillati</taxon>
        <taxon>Bacillota</taxon>
        <taxon>Clostridia</taxon>
        <taxon>Eubacteriales</taxon>
        <taxon>Oscillospiraceae</taxon>
        <taxon>Fumia</taxon>
    </lineage>
</organism>
<dbReference type="InterPro" id="IPR049557">
    <property type="entry name" value="Transketolase_CS"/>
</dbReference>
<dbReference type="InterPro" id="IPR009014">
    <property type="entry name" value="Transketo_C/PFOR_II"/>
</dbReference>
<dbReference type="PANTHER" id="PTHR43322">
    <property type="entry name" value="1-D-DEOXYXYLULOSE 5-PHOSPHATE SYNTHASE-RELATED"/>
    <property type="match status" value="1"/>
</dbReference>
<protein>
    <recommendedName>
        <fullName evidence="10">1-deoxy-D-xylulose-5-phosphate synthase</fullName>
        <ecNumber evidence="10">2.2.1.7</ecNumber>
    </recommendedName>
    <alternativeName>
        <fullName evidence="10">1-deoxyxylulose-5-phosphate synthase</fullName>
        <shortName evidence="10">DXP synthase</shortName>
        <shortName evidence="10">DXPS</shortName>
    </alternativeName>
</protein>
<gene>
    <name evidence="10" type="primary">dxs</name>
    <name evidence="12" type="ORF">H8710_05215</name>
</gene>
<keyword evidence="8 10" id="KW-0786">Thiamine pyrophosphate</keyword>
<dbReference type="Gene3D" id="3.40.50.970">
    <property type="match status" value="2"/>
</dbReference>
<dbReference type="PANTHER" id="PTHR43322:SF5">
    <property type="entry name" value="1-DEOXY-D-XYLULOSE-5-PHOSPHATE SYNTHASE, CHLOROPLASTIC"/>
    <property type="match status" value="1"/>
</dbReference>
<evidence type="ECO:0000259" key="11">
    <source>
        <dbReference type="SMART" id="SM00861"/>
    </source>
</evidence>
<feature type="binding site" evidence="10">
    <location>
        <position position="76"/>
    </location>
    <ligand>
        <name>thiamine diphosphate</name>
        <dbReference type="ChEBI" id="CHEBI:58937"/>
    </ligand>
</feature>
<evidence type="ECO:0000256" key="6">
    <source>
        <dbReference type="ARBA" id="ARBA00022842"/>
    </source>
</evidence>
<dbReference type="Pfam" id="PF13292">
    <property type="entry name" value="DXP_synthase_N"/>
    <property type="match status" value="1"/>
</dbReference>
<keyword evidence="7 10" id="KW-0784">Thiamine biosynthesis</keyword>
<dbReference type="SMART" id="SM00861">
    <property type="entry name" value="Transket_pyr"/>
    <property type="match status" value="1"/>
</dbReference>
<dbReference type="AlphaFoldDB" id="A0A926I6Z0"/>
<dbReference type="CDD" id="cd02007">
    <property type="entry name" value="TPP_DXS"/>
    <property type="match status" value="1"/>
</dbReference>
<keyword evidence="13" id="KW-1185">Reference proteome</keyword>
<keyword evidence="6 10" id="KW-0460">Magnesium</keyword>
<dbReference type="GO" id="GO:0008661">
    <property type="term" value="F:1-deoxy-D-xylulose-5-phosphate synthase activity"/>
    <property type="evidence" value="ECO:0007669"/>
    <property type="project" value="UniProtKB-UniRule"/>
</dbReference>
<feature type="binding site" evidence="10">
    <location>
        <position position="368"/>
    </location>
    <ligand>
        <name>thiamine diphosphate</name>
        <dbReference type="ChEBI" id="CHEBI:58937"/>
    </ligand>
</feature>
<feature type="binding site" evidence="10">
    <location>
        <position position="177"/>
    </location>
    <ligand>
        <name>thiamine diphosphate</name>
        <dbReference type="ChEBI" id="CHEBI:58937"/>
    </ligand>
</feature>
<feature type="binding site" evidence="10">
    <location>
        <position position="288"/>
    </location>
    <ligand>
        <name>thiamine diphosphate</name>
        <dbReference type="ChEBI" id="CHEBI:58937"/>
    </ligand>
</feature>
<dbReference type="EC" id="2.2.1.7" evidence="10"/>
<dbReference type="GO" id="GO:0030976">
    <property type="term" value="F:thiamine pyrophosphate binding"/>
    <property type="evidence" value="ECO:0007669"/>
    <property type="project" value="UniProtKB-UniRule"/>
</dbReference>
<evidence type="ECO:0000256" key="1">
    <source>
        <dbReference type="ARBA" id="ARBA00004980"/>
    </source>
</evidence>
<evidence type="ECO:0000313" key="12">
    <source>
        <dbReference type="EMBL" id="MBC8559469.1"/>
    </source>
</evidence>